<dbReference type="GO" id="GO:0003677">
    <property type="term" value="F:DNA binding"/>
    <property type="evidence" value="ECO:0007669"/>
    <property type="project" value="InterPro"/>
</dbReference>
<proteinExistence type="predicted"/>
<sequence length="171" mass="18915">MRQGFIKARTAQTNQIRGLLGEYGLIVPQGIAYNIALPVPELIEDASNELPGAFRQLIDRLLEHLKLLDRQVNEIEIQIKAWHRDNETRRRLEQVPGIGPITASALAASVGDAKNFDNGRQLAAWLGLVPRQHSGGGKQKLLGLSDACLDEALQRWPHSFGRKQLVAASLE</sequence>
<evidence type="ECO:0000259" key="2">
    <source>
        <dbReference type="Pfam" id="PF02371"/>
    </source>
</evidence>
<feature type="domain" description="Transposase IS116/IS110/IS902 C-terminal" evidence="2">
    <location>
        <begin position="90"/>
        <end position="144"/>
    </location>
</feature>
<dbReference type="Proteomes" id="UP000494363">
    <property type="component" value="Unassembled WGS sequence"/>
</dbReference>
<dbReference type="InterPro" id="IPR047650">
    <property type="entry name" value="Transpos_IS110"/>
</dbReference>
<accession>A0A6J5FBW2</accession>
<dbReference type="PANTHER" id="PTHR33055">
    <property type="entry name" value="TRANSPOSASE FOR INSERTION SEQUENCE ELEMENT IS1111A"/>
    <property type="match status" value="1"/>
</dbReference>
<keyword evidence="1" id="KW-0175">Coiled coil</keyword>
<dbReference type="InterPro" id="IPR003346">
    <property type="entry name" value="Transposase_20"/>
</dbReference>
<organism evidence="3 4">
    <name type="scientific">Paraburkholderia humisilvae</name>
    <dbReference type="NCBI Taxonomy" id="627669"/>
    <lineage>
        <taxon>Bacteria</taxon>
        <taxon>Pseudomonadati</taxon>
        <taxon>Pseudomonadota</taxon>
        <taxon>Betaproteobacteria</taxon>
        <taxon>Burkholderiales</taxon>
        <taxon>Burkholderiaceae</taxon>
        <taxon>Paraburkholderia</taxon>
    </lineage>
</organism>
<evidence type="ECO:0000256" key="1">
    <source>
        <dbReference type="SAM" id="Coils"/>
    </source>
</evidence>
<reference evidence="3 4" key="1">
    <citation type="submission" date="2020-04" db="EMBL/GenBank/DDBJ databases">
        <authorList>
            <person name="De Canck E."/>
        </authorList>
    </citation>
    <scope>NUCLEOTIDE SEQUENCE [LARGE SCALE GENOMIC DNA]</scope>
    <source>
        <strain evidence="3 4">LMG 29542</strain>
    </source>
</reference>
<gene>
    <name evidence="3" type="ORF">LMG29542_08594</name>
</gene>
<dbReference type="EMBL" id="CADIKH010000322">
    <property type="protein sequence ID" value="CAB3775212.1"/>
    <property type="molecule type" value="Genomic_DNA"/>
</dbReference>
<dbReference type="GO" id="GO:0006313">
    <property type="term" value="P:DNA transposition"/>
    <property type="evidence" value="ECO:0007669"/>
    <property type="project" value="InterPro"/>
</dbReference>
<name>A0A6J5FBW2_9BURK</name>
<protein>
    <recommendedName>
        <fullName evidence="2">Transposase IS116/IS110/IS902 C-terminal domain-containing protein</fullName>
    </recommendedName>
</protein>
<keyword evidence="4" id="KW-1185">Reference proteome</keyword>
<evidence type="ECO:0000313" key="3">
    <source>
        <dbReference type="EMBL" id="CAB3775212.1"/>
    </source>
</evidence>
<dbReference type="AlphaFoldDB" id="A0A6J5FBW2"/>
<feature type="coiled-coil region" evidence="1">
    <location>
        <begin position="58"/>
        <end position="85"/>
    </location>
</feature>
<dbReference type="GO" id="GO:0004803">
    <property type="term" value="F:transposase activity"/>
    <property type="evidence" value="ECO:0007669"/>
    <property type="project" value="InterPro"/>
</dbReference>
<dbReference type="PANTHER" id="PTHR33055:SF3">
    <property type="entry name" value="PUTATIVE TRANSPOSASE FOR IS117-RELATED"/>
    <property type="match status" value="1"/>
</dbReference>
<dbReference type="Pfam" id="PF02371">
    <property type="entry name" value="Transposase_20"/>
    <property type="match status" value="1"/>
</dbReference>
<evidence type="ECO:0000313" key="4">
    <source>
        <dbReference type="Proteomes" id="UP000494363"/>
    </source>
</evidence>